<keyword evidence="3" id="KW-1185">Reference proteome</keyword>
<evidence type="ECO:0000313" key="3">
    <source>
        <dbReference type="Proteomes" id="UP000182544"/>
    </source>
</evidence>
<feature type="coiled-coil region" evidence="1">
    <location>
        <begin position="244"/>
        <end position="298"/>
    </location>
</feature>
<dbReference type="OrthoDB" id="603257at2"/>
<proteinExistence type="predicted"/>
<dbReference type="Gene3D" id="3.40.1140.10">
    <property type="match status" value="1"/>
</dbReference>
<evidence type="ECO:0008006" key="4">
    <source>
        <dbReference type="Google" id="ProtNLM"/>
    </source>
</evidence>
<feature type="coiled-coil region" evidence="1">
    <location>
        <begin position="325"/>
        <end position="352"/>
    </location>
</feature>
<organism evidence="2 3">
    <name type="scientific">Flaviramulus basaltis</name>
    <dbReference type="NCBI Taxonomy" id="369401"/>
    <lineage>
        <taxon>Bacteria</taxon>
        <taxon>Pseudomonadati</taxon>
        <taxon>Bacteroidota</taxon>
        <taxon>Flavobacteriia</taxon>
        <taxon>Flavobacteriales</taxon>
        <taxon>Flavobacteriaceae</taxon>
        <taxon>Flaviramulus</taxon>
    </lineage>
</organism>
<name>A0A1K2IR39_9FLAO</name>
<dbReference type="EMBL" id="FPKV01000005">
    <property type="protein sequence ID" value="SFZ94714.1"/>
    <property type="molecule type" value="Genomic_DNA"/>
</dbReference>
<evidence type="ECO:0000313" key="2">
    <source>
        <dbReference type="EMBL" id="SFZ94714.1"/>
    </source>
</evidence>
<dbReference type="Proteomes" id="UP000182544">
    <property type="component" value="Unassembled WGS sequence"/>
</dbReference>
<feature type="coiled-coil region" evidence="1">
    <location>
        <begin position="426"/>
        <end position="460"/>
    </location>
</feature>
<dbReference type="RefSeq" id="WP_072403484.1">
    <property type="nucleotide sequence ID" value="NZ_FPKV01000005.1"/>
</dbReference>
<gene>
    <name evidence="2" type="ORF">SAMN05428642_10513</name>
</gene>
<protein>
    <recommendedName>
        <fullName evidence="4">MukB N-terminal domain-containing protein</fullName>
    </recommendedName>
</protein>
<keyword evidence="1" id="KW-0175">Coiled coil</keyword>
<dbReference type="STRING" id="369401.SAMN05428642_10513"/>
<evidence type="ECO:0000256" key="1">
    <source>
        <dbReference type="SAM" id="Coils"/>
    </source>
</evidence>
<sequence>MNKLPLIHSISTVGIIKHYNQDYLIHDTRTDFTGPNGIGKSLLADLLQILFIAERKKIHFGTDSVKKEHRQIHTIPYKTPNAYFFLNIEVEHKMYITFGVNIPNSSSSQIKLFRILNEPFDSEKDSKKTKKERQSLGSSLIPEQKLVYQDDFITKGTKPSIPSIDVLTKHLRDEKELYLDVFTRKAERNELYQFFFDKNILPLNLSQDTHLTAFAKVLQAFSKANTLETDKDESLKSFLFENKKNAIEAEYKQNKQNLDDYVERYKNLSDLISSLTGKREYLEVLEELSITHQETEKEYLLNKFYVNKYTFNQQCKTWDDTKTKVDKLDAEIKKYNKSIPDLEEKQKKAIEKFKSYSEALSNLNTYKNNYSDYLKTKQDLNDLNDCKLPKIVQNGNIDFDFKNLTVKQIIQSIKDVTNVVKEYKTIEGVEEQYQKQNEKLNTLKNQLLKKKGNLEKLSEILELKDDTSFASQLLNKKQSISLGQETVLRSFLLDTKWNFPEEVVDQVMYTSSLDILNEAFIEEDEENQGWWYSIGGIKRFIKSLSTDRLFDDKDALSSAFSIKKQNLITEITKIDKKLSSIKKLEQGLLDSIESLDLDFNWDVNIPDQRKVKEYKSSVIMIQNLDNFKADIKASIADMKEKLDTLSLKIPFKFSNENLDEEINKCSAEQSKLNTGQLEANGVFESTKTLLNTKTEELEKVNYNPKEIEDLKIEGLKKIEAEEKAILIKYPSLKNALLKDVTSVDNLTSIQEKFALAKTAYESSYKSSLTNYKELKDDIEVRQEIEKETETFEYKILEKKLLGNDIVTTKNIEKVLGSIHQDRNKLASAIIDTMLKIFHKTQNEYDNYKSVVAKLNTFFKGELISKKYYFQVVFDPNVNFKINWINSLSSKAQTAGLFESETVENFVEEAFKDISGYSKNIEFSDLLDPKTYFTLKTEFKDSDGKEYPGSTGESYTARVLLGIGRLSITSKEKRDGLRFLILEEVSNLDDDNFNTFPQIAQKYGYQIITMTPEPFGSNTEDGWYLHQLLEGKTDKNRNYPIPNSSFKTNYKNEQLQGYLKRKATK</sequence>
<dbReference type="AlphaFoldDB" id="A0A1K2IR39"/>
<reference evidence="2 3" key="1">
    <citation type="submission" date="2016-10" db="EMBL/GenBank/DDBJ databases">
        <authorList>
            <person name="de Groot N.N."/>
        </authorList>
    </citation>
    <scope>NUCLEOTIDE SEQUENCE [LARGE SCALE GENOMIC DNA]</scope>
    <source>
        <strain evidence="2 3">DSM 18180</strain>
    </source>
</reference>
<accession>A0A1K2IR39</accession>